<dbReference type="HOGENOM" id="CLU_2477067_0_0_5"/>
<dbReference type="STRING" id="395963.Bind_1324"/>
<dbReference type="eggNOG" id="ENOG5033PAX">
    <property type="taxonomic scope" value="Bacteria"/>
</dbReference>
<keyword evidence="2" id="KW-1185">Reference proteome</keyword>
<evidence type="ECO:0000313" key="2">
    <source>
        <dbReference type="Proteomes" id="UP000001695"/>
    </source>
</evidence>
<gene>
    <name evidence="1" type="ordered locus">Bind_1324</name>
</gene>
<organism evidence="1 2">
    <name type="scientific">Beijerinckia indica subsp. indica (strain ATCC 9039 / DSM 1715 / NCIMB 8712)</name>
    <dbReference type="NCBI Taxonomy" id="395963"/>
    <lineage>
        <taxon>Bacteria</taxon>
        <taxon>Pseudomonadati</taxon>
        <taxon>Pseudomonadota</taxon>
        <taxon>Alphaproteobacteria</taxon>
        <taxon>Hyphomicrobiales</taxon>
        <taxon>Beijerinckiaceae</taxon>
        <taxon>Beijerinckia</taxon>
    </lineage>
</organism>
<proteinExistence type="predicted"/>
<reference evidence="1 2" key="2">
    <citation type="journal article" date="2010" name="J. Bacteriol.">
        <title>Complete genome sequence of Beijerinckia indica subsp. indica.</title>
        <authorList>
            <person name="Tamas I."/>
            <person name="Dedysh S.N."/>
            <person name="Liesack W."/>
            <person name="Stott M.B."/>
            <person name="Alam M."/>
            <person name="Murrell J.C."/>
            <person name="Dunfield P.F."/>
        </authorList>
    </citation>
    <scope>NUCLEOTIDE SEQUENCE [LARGE SCALE GENOMIC DNA]</scope>
    <source>
        <strain evidence="2">ATCC 9039 / DSM 1715 / NCIMB 8712</strain>
    </source>
</reference>
<dbReference type="AlphaFoldDB" id="B2IK32"/>
<dbReference type="EMBL" id="CP001016">
    <property type="protein sequence ID" value="ACB94964.1"/>
    <property type="molecule type" value="Genomic_DNA"/>
</dbReference>
<sequence length="87" mass="9918">MHRMKSFHKILFALMAFGVILTSGLAVKADSLGSRSDSLGFFGRPYPYGYVVHEPRDECLQTETIETPEGPRQRFINVCENPLHSRY</sequence>
<dbReference type="Proteomes" id="UP000001695">
    <property type="component" value="Chromosome"/>
</dbReference>
<evidence type="ECO:0000313" key="1">
    <source>
        <dbReference type="EMBL" id="ACB94964.1"/>
    </source>
</evidence>
<reference evidence="2" key="1">
    <citation type="submission" date="2008-03" db="EMBL/GenBank/DDBJ databases">
        <title>Complete sequence of chromosome of Beijerinckia indica subsp. indica ATCC 9039.</title>
        <authorList>
            <consortium name="US DOE Joint Genome Institute"/>
            <person name="Copeland A."/>
            <person name="Lucas S."/>
            <person name="Lapidus A."/>
            <person name="Glavina del Rio T."/>
            <person name="Dalin E."/>
            <person name="Tice H."/>
            <person name="Bruce D."/>
            <person name="Goodwin L."/>
            <person name="Pitluck S."/>
            <person name="LaButti K."/>
            <person name="Schmutz J."/>
            <person name="Larimer F."/>
            <person name="Land M."/>
            <person name="Hauser L."/>
            <person name="Kyrpides N."/>
            <person name="Mikhailova N."/>
            <person name="Dunfield P.F."/>
            <person name="Dedysh S.N."/>
            <person name="Liesack W."/>
            <person name="Saw J.H."/>
            <person name="Alam M."/>
            <person name="Chen Y."/>
            <person name="Murrell J.C."/>
            <person name="Richardson P."/>
        </authorList>
    </citation>
    <scope>NUCLEOTIDE SEQUENCE [LARGE SCALE GENOMIC DNA]</scope>
    <source>
        <strain evidence="2">ATCC 9039 / DSM 1715 / NCIMB 8712</strain>
    </source>
</reference>
<dbReference type="KEGG" id="bid:Bind_1324"/>
<protein>
    <submittedName>
        <fullName evidence="1">Uncharacterized protein</fullName>
    </submittedName>
</protein>
<name>B2IK32_BEII9</name>
<accession>B2IK32</accession>